<protein>
    <recommendedName>
        <fullName evidence="3">Zeta toxin domain-containing protein</fullName>
    </recommendedName>
</protein>
<dbReference type="AlphaFoldDB" id="A0A6C0LE65"/>
<name>A0A6C0LE65_9ZZZZ</name>
<dbReference type="InterPro" id="IPR036412">
    <property type="entry name" value="HAD-like_sf"/>
</dbReference>
<feature type="domain" description="Zeta toxin" evidence="3">
    <location>
        <begin position="240"/>
        <end position="283"/>
    </location>
</feature>
<dbReference type="GO" id="GO:0046403">
    <property type="term" value="F:polynucleotide 3'-phosphatase activity"/>
    <property type="evidence" value="ECO:0007669"/>
    <property type="project" value="TreeGrafter"/>
</dbReference>
<proteinExistence type="predicted"/>
<keyword evidence="2" id="KW-0067">ATP-binding</keyword>
<dbReference type="SUPFAM" id="SSF52540">
    <property type="entry name" value="P-loop containing nucleoside triphosphate hydrolases"/>
    <property type="match status" value="1"/>
</dbReference>
<dbReference type="EMBL" id="MN740474">
    <property type="protein sequence ID" value="QHU28757.1"/>
    <property type="molecule type" value="Genomic_DNA"/>
</dbReference>
<dbReference type="PANTHER" id="PTHR12083:SF9">
    <property type="entry name" value="BIFUNCTIONAL POLYNUCLEOTIDE PHOSPHATASE_KINASE"/>
    <property type="match status" value="1"/>
</dbReference>
<dbReference type="GO" id="GO:0006281">
    <property type="term" value="P:DNA repair"/>
    <property type="evidence" value="ECO:0007669"/>
    <property type="project" value="TreeGrafter"/>
</dbReference>
<accession>A0A6C0LE65</accession>
<organism evidence="4">
    <name type="scientific">viral metagenome</name>
    <dbReference type="NCBI Taxonomy" id="1070528"/>
    <lineage>
        <taxon>unclassified sequences</taxon>
        <taxon>metagenomes</taxon>
        <taxon>organismal metagenomes</taxon>
    </lineage>
</organism>
<dbReference type="Gene3D" id="3.40.50.300">
    <property type="entry name" value="P-loop containing nucleotide triphosphate hydrolases"/>
    <property type="match status" value="1"/>
</dbReference>
<dbReference type="GO" id="GO:0005524">
    <property type="term" value="F:ATP binding"/>
    <property type="evidence" value="ECO:0007669"/>
    <property type="project" value="UniProtKB-KW"/>
</dbReference>
<dbReference type="GO" id="GO:0003690">
    <property type="term" value="F:double-stranded DNA binding"/>
    <property type="evidence" value="ECO:0007669"/>
    <property type="project" value="TreeGrafter"/>
</dbReference>
<dbReference type="Pfam" id="PF13671">
    <property type="entry name" value="AAA_33"/>
    <property type="match status" value="1"/>
</dbReference>
<dbReference type="NCBIfam" id="TIGR01662">
    <property type="entry name" value="HAD-SF-IIIA"/>
    <property type="match status" value="1"/>
</dbReference>
<dbReference type="PANTHER" id="PTHR12083">
    <property type="entry name" value="BIFUNCTIONAL POLYNUCLEOTIDE PHOSPHATASE/KINASE"/>
    <property type="match status" value="1"/>
</dbReference>
<dbReference type="GO" id="GO:0046404">
    <property type="term" value="F:ATP-dependent polydeoxyribonucleotide 5'-hydroxyl-kinase activity"/>
    <property type="evidence" value="ECO:0007669"/>
    <property type="project" value="TreeGrafter"/>
</dbReference>
<dbReference type="Pfam" id="PF08645">
    <property type="entry name" value="PNK3P"/>
    <property type="match status" value="1"/>
</dbReference>
<sequence length="405" mass="47398">MILSQNKKELINCIQKIFNFKTSGNLNTVYYINNYDKNKLKFKKLACFDLDHTLIKPKGNRKLPKDEEDYEYLKNVREELVKLQNDDYHIIIFSNQSSSKLQQVIIKVQNILLELLSVNNLKISIFIATKDDYYRKPHTGMFDLFLQLNDLYINDIEQIFYCGDAAGRHGDFACSDYAFSFNLSLKYYNNPNSIKFYVPEEIFLKQKIDYLPICKDKPKLFINDYYKNNYDIVKDIELPTIIRKPEIVVMCGFPGSGKSNLAYNLYGKQDNYIIISKDIYKTRSMSIIKQSLKKNLSVVVDDTNVDIKNREPYINLAKENNISIKCIHVNTPLKLCKHLNDTRVEIGKGSVVKVPDIAYNVLNKKYSKPKLEEGFNKIYIIPFLLPSKENIKLIPKEFYYIYNDL</sequence>
<dbReference type="InterPro" id="IPR027417">
    <property type="entry name" value="P-loop_NTPase"/>
</dbReference>
<reference evidence="4" key="1">
    <citation type="journal article" date="2020" name="Nature">
        <title>Giant virus diversity and host interactions through global metagenomics.</title>
        <authorList>
            <person name="Schulz F."/>
            <person name="Roux S."/>
            <person name="Paez-Espino D."/>
            <person name="Jungbluth S."/>
            <person name="Walsh D.A."/>
            <person name="Denef V.J."/>
            <person name="McMahon K.D."/>
            <person name="Konstantinidis K.T."/>
            <person name="Eloe-Fadrosh E.A."/>
            <person name="Kyrpides N.C."/>
            <person name="Woyke T."/>
        </authorList>
    </citation>
    <scope>NUCLEOTIDE SEQUENCE</scope>
    <source>
        <strain evidence="4">GVMAG-M-3300027791-30</strain>
    </source>
</reference>
<evidence type="ECO:0000259" key="3">
    <source>
        <dbReference type="Pfam" id="PF06414"/>
    </source>
</evidence>
<dbReference type="Gene3D" id="3.40.50.1000">
    <property type="entry name" value="HAD superfamily/HAD-like"/>
    <property type="match status" value="1"/>
</dbReference>
<dbReference type="InterPro" id="IPR010488">
    <property type="entry name" value="Zeta_toxin_domain"/>
</dbReference>
<dbReference type="InterPro" id="IPR023214">
    <property type="entry name" value="HAD_sf"/>
</dbReference>
<dbReference type="InterPro" id="IPR006551">
    <property type="entry name" value="Polynucleotide_phosphatase"/>
</dbReference>
<evidence type="ECO:0000313" key="4">
    <source>
        <dbReference type="EMBL" id="QHU28757.1"/>
    </source>
</evidence>
<evidence type="ECO:0000256" key="2">
    <source>
        <dbReference type="ARBA" id="ARBA00022840"/>
    </source>
</evidence>
<dbReference type="InterPro" id="IPR013954">
    <property type="entry name" value="PNK3P"/>
</dbReference>
<dbReference type="SUPFAM" id="SSF56784">
    <property type="entry name" value="HAD-like"/>
    <property type="match status" value="1"/>
</dbReference>
<dbReference type="InterPro" id="IPR006549">
    <property type="entry name" value="HAD-SF_hydro_IIIA"/>
</dbReference>
<evidence type="ECO:0000256" key="1">
    <source>
        <dbReference type="ARBA" id="ARBA00022741"/>
    </source>
</evidence>
<keyword evidence="1" id="KW-0547">Nucleotide-binding</keyword>
<dbReference type="NCBIfam" id="TIGR01664">
    <property type="entry name" value="DNA-3'-Pase"/>
    <property type="match status" value="1"/>
</dbReference>
<dbReference type="Pfam" id="PF06414">
    <property type="entry name" value="Zeta_toxin"/>
    <property type="match status" value="1"/>
</dbReference>